<dbReference type="GO" id="GO:0006355">
    <property type="term" value="P:regulation of DNA-templated transcription"/>
    <property type="evidence" value="ECO:0007669"/>
    <property type="project" value="InterPro"/>
</dbReference>
<protein>
    <recommendedName>
        <fullName evidence="8">Crp/Fnr family transcriptional regulator</fullName>
    </recommendedName>
</protein>
<dbReference type="Gene3D" id="1.10.10.10">
    <property type="entry name" value="Winged helix-like DNA-binding domain superfamily/Winged helix DNA-binding domain"/>
    <property type="match status" value="1"/>
</dbReference>
<dbReference type="Pfam" id="PF00027">
    <property type="entry name" value="cNMP_binding"/>
    <property type="match status" value="1"/>
</dbReference>
<dbReference type="CDD" id="cd00038">
    <property type="entry name" value="CAP_ED"/>
    <property type="match status" value="1"/>
</dbReference>
<evidence type="ECO:0000313" key="6">
    <source>
        <dbReference type="EMBL" id="OWV34256.1"/>
    </source>
</evidence>
<gene>
    <name evidence="6" type="ORF">B5C34_12840</name>
</gene>
<feature type="domain" description="Cyclic nucleotide-binding" evidence="4">
    <location>
        <begin position="60"/>
        <end position="140"/>
    </location>
</feature>
<accession>A0A219B814</accession>
<dbReference type="PROSITE" id="PS51063">
    <property type="entry name" value="HTH_CRP_2"/>
    <property type="match status" value="1"/>
</dbReference>
<keyword evidence="2" id="KW-0238">DNA-binding</keyword>
<dbReference type="Proteomes" id="UP000198462">
    <property type="component" value="Unassembled WGS sequence"/>
</dbReference>
<dbReference type="GO" id="GO:0003677">
    <property type="term" value="F:DNA binding"/>
    <property type="evidence" value="ECO:0007669"/>
    <property type="project" value="UniProtKB-KW"/>
</dbReference>
<dbReference type="SUPFAM" id="SSF51206">
    <property type="entry name" value="cAMP-binding domain-like"/>
    <property type="match status" value="1"/>
</dbReference>
<dbReference type="Pfam" id="PF13545">
    <property type="entry name" value="HTH_Crp_2"/>
    <property type="match status" value="1"/>
</dbReference>
<dbReference type="SMART" id="SM00100">
    <property type="entry name" value="cNMP"/>
    <property type="match status" value="1"/>
</dbReference>
<dbReference type="OrthoDB" id="3525895at2"/>
<evidence type="ECO:0000259" key="4">
    <source>
        <dbReference type="PROSITE" id="PS50042"/>
    </source>
</evidence>
<keyword evidence="7" id="KW-1185">Reference proteome</keyword>
<comment type="caution">
    <text evidence="6">The sequence shown here is derived from an EMBL/GenBank/DDBJ whole genome shotgun (WGS) entry which is preliminary data.</text>
</comment>
<feature type="domain" description="HTH crp-type" evidence="5">
    <location>
        <begin position="194"/>
        <end position="264"/>
    </location>
</feature>
<dbReference type="InterPro" id="IPR012318">
    <property type="entry name" value="HTH_CRP"/>
</dbReference>
<dbReference type="InterPro" id="IPR018490">
    <property type="entry name" value="cNMP-bd_dom_sf"/>
</dbReference>
<name>A0A219B814_9SPHN</name>
<dbReference type="InterPro" id="IPR036390">
    <property type="entry name" value="WH_DNA-bd_sf"/>
</dbReference>
<dbReference type="AlphaFoldDB" id="A0A219B814"/>
<keyword evidence="1" id="KW-0805">Transcription regulation</keyword>
<evidence type="ECO:0000256" key="1">
    <source>
        <dbReference type="ARBA" id="ARBA00023015"/>
    </source>
</evidence>
<evidence type="ECO:0000313" key="7">
    <source>
        <dbReference type="Proteomes" id="UP000198462"/>
    </source>
</evidence>
<dbReference type="SUPFAM" id="SSF46785">
    <property type="entry name" value="Winged helix' DNA-binding domain"/>
    <property type="match status" value="1"/>
</dbReference>
<organism evidence="6 7">
    <name type="scientific">Pacificimonas flava</name>
    <dbReference type="NCBI Taxonomy" id="1234595"/>
    <lineage>
        <taxon>Bacteria</taxon>
        <taxon>Pseudomonadati</taxon>
        <taxon>Pseudomonadota</taxon>
        <taxon>Alphaproteobacteria</taxon>
        <taxon>Sphingomonadales</taxon>
        <taxon>Sphingosinicellaceae</taxon>
        <taxon>Pacificimonas</taxon>
    </lineage>
</organism>
<evidence type="ECO:0000256" key="2">
    <source>
        <dbReference type="ARBA" id="ARBA00023125"/>
    </source>
</evidence>
<dbReference type="InterPro" id="IPR014710">
    <property type="entry name" value="RmlC-like_jellyroll"/>
</dbReference>
<evidence type="ECO:0008006" key="8">
    <source>
        <dbReference type="Google" id="ProtNLM"/>
    </source>
</evidence>
<dbReference type="Gene3D" id="2.60.120.10">
    <property type="entry name" value="Jelly Rolls"/>
    <property type="match status" value="1"/>
</dbReference>
<sequence>MRHTRLAIEGTPPRSYRARCRPAGVYTGSPCHHLSGSRQSITGFFLERVVPTYPPSPFNWIDRLPARERAAVKASLWPIRSREGGDVYSPSATARGIYRLLAGSAKMYLLSQGGGEILLKRFSAGESFGEVATLDREDYPVFVSLEPETLLGYLSLADIQRLMTEYPAVTRAVQTAVSTYGRAALGFFYSAVTGNAVTRIRDRLEWIAGHEAAVGAPGVIRITQAELASMVGLSRQTVNEALAALAGRGEIRVGNGSIMLTERFAADPS</sequence>
<dbReference type="PROSITE" id="PS50042">
    <property type="entry name" value="CNMP_BINDING_3"/>
    <property type="match status" value="1"/>
</dbReference>
<dbReference type="InterPro" id="IPR000595">
    <property type="entry name" value="cNMP-bd_dom"/>
</dbReference>
<dbReference type="InterPro" id="IPR036388">
    <property type="entry name" value="WH-like_DNA-bd_sf"/>
</dbReference>
<proteinExistence type="predicted"/>
<dbReference type="EMBL" id="NFZT01000001">
    <property type="protein sequence ID" value="OWV34256.1"/>
    <property type="molecule type" value="Genomic_DNA"/>
</dbReference>
<reference evidence="7" key="1">
    <citation type="submission" date="2017-05" db="EMBL/GenBank/DDBJ databases">
        <authorList>
            <person name="Lin X."/>
        </authorList>
    </citation>
    <scope>NUCLEOTIDE SEQUENCE [LARGE SCALE GENOMIC DNA]</scope>
    <source>
        <strain evidence="7">JLT2012</strain>
    </source>
</reference>
<evidence type="ECO:0000256" key="3">
    <source>
        <dbReference type="ARBA" id="ARBA00023163"/>
    </source>
</evidence>
<keyword evidence="3" id="KW-0804">Transcription</keyword>
<dbReference type="SMART" id="SM00419">
    <property type="entry name" value="HTH_CRP"/>
    <property type="match status" value="1"/>
</dbReference>
<evidence type="ECO:0000259" key="5">
    <source>
        <dbReference type="PROSITE" id="PS51063"/>
    </source>
</evidence>